<dbReference type="AlphaFoldDB" id="A0A937K4Y6"/>
<keyword evidence="1" id="KW-0812">Transmembrane</keyword>
<keyword evidence="1" id="KW-0472">Membrane</keyword>
<dbReference type="PANTHER" id="PTHR40038:SF1">
    <property type="entry name" value="MEMBRANE-ASSOCIATED PROTEIN TCAA"/>
    <property type="match status" value="1"/>
</dbReference>
<dbReference type="Pfam" id="PF22820">
    <property type="entry name" value="TcaA_3rd_4th"/>
    <property type="match status" value="1"/>
</dbReference>
<dbReference type="InterPro" id="IPR054530">
    <property type="entry name" value="TcaA_4th"/>
</dbReference>
<dbReference type="PANTHER" id="PTHR40038">
    <property type="entry name" value="MEMBRANE-ASSOCIATED PROTEIN TCAA"/>
    <property type="match status" value="1"/>
</dbReference>
<evidence type="ECO:0000256" key="1">
    <source>
        <dbReference type="SAM" id="Phobius"/>
    </source>
</evidence>
<feature type="domain" description="YvbJ-like NTF2-like" evidence="3">
    <location>
        <begin position="289"/>
        <end position="405"/>
    </location>
</feature>
<organism evidence="4 5">
    <name type="scientific">Clostridium paridis</name>
    <dbReference type="NCBI Taxonomy" id="2803863"/>
    <lineage>
        <taxon>Bacteria</taxon>
        <taxon>Bacillati</taxon>
        <taxon>Bacillota</taxon>
        <taxon>Clostridia</taxon>
        <taxon>Eubacteriales</taxon>
        <taxon>Clostridiaceae</taxon>
        <taxon>Clostridium</taxon>
    </lineage>
</organism>
<dbReference type="Pfam" id="PF25155">
    <property type="entry name" value="NTF2_YvbJ"/>
    <property type="match status" value="1"/>
</dbReference>
<feature type="transmembrane region" description="Helical" evidence="1">
    <location>
        <begin position="26"/>
        <end position="45"/>
    </location>
</feature>
<evidence type="ECO:0000259" key="3">
    <source>
        <dbReference type="Pfam" id="PF25155"/>
    </source>
</evidence>
<dbReference type="InterPro" id="IPR056902">
    <property type="entry name" value="NTF2_YvbJ"/>
</dbReference>
<name>A0A937K4Y6_9CLOT</name>
<dbReference type="RefSeq" id="WP_202767759.1">
    <property type="nucleotide sequence ID" value="NZ_JAESWA010000022.1"/>
</dbReference>
<dbReference type="EMBL" id="JAESWA010000022">
    <property type="protein sequence ID" value="MBL4932399.1"/>
    <property type="molecule type" value="Genomic_DNA"/>
</dbReference>
<proteinExistence type="predicted"/>
<evidence type="ECO:0000313" key="4">
    <source>
        <dbReference type="EMBL" id="MBL4932399.1"/>
    </source>
</evidence>
<keyword evidence="5" id="KW-1185">Reference proteome</keyword>
<dbReference type="Proteomes" id="UP000623681">
    <property type="component" value="Unassembled WGS sequence"/>
</dbReference>
<keyword evidence="1" id="KW-1133">Transmembrane helix</keyword>
<accession>A0A937K4Y6</accession>
<reference evidence="4" key="1">
    <citation type="submission" date="2021-01" db="EMBL/GenBank/DDBJ databases">
        <title>Genome public.</title>
        <authorList>
            <person name="Liu C."/>
            <person name="Sun Q."/>
        </authorList>
    </citation>
    <scope>NUCLEOTIDE SEQUENCE</scope>
    <source>
        <strain evidence="4">YIM B02565</strain>
    </source>
</reference>
<evidence type="ECO:0008006" key="6">
    <source>
        <dbReference type="Google" id="ProtNLM"/>
    </source>
</evidence>
<sequence length="408" mass="46967">MRKYLINFKNYILHGKDIGIVVFKKYYKVIVPVIAIILISLIYVAQYSRSTEKYFLNSLEKSIANNDVKKFSSLITVNGKKVTSEEVKPLLDYLSREKNGDAFIKNIKDNGKALGITLKNKKKLIFEGYYLESEGFQIKISTNYPSEIDIDSKDVGNTKSDEPLIIKDKLPGIYTINAIAGDDYGKAKGSKEISLFKDESVDFELQGNAITIINSPYQEGEVYINNKDINKTVKDIKNYSFFPIDEKNKLYFKFTFPWGEIQSEEIEVGKFPEITPKIQMINDKAEQDITKNVTSFYESVINALNKEDSNLIENVSEDQKFLLYSDLTKKYFLLKNIYSMDKIDCEIEKDSFNFDGKVYSGNVKVKIEYSTGKDFIGISINKEKKEKTFMTTCEYKDNKWIIKSINNI</sequence>
<evidence type="ECO:0000313" key="5">
    <source>
        <dbReference type="Proteomes" id="UP000623681"/>
    </source>
</evidence>
<protein>
    <recommendedName>
        <fullName evidence="6">Membrane-associated protein</fullName>
    </recommendedName>
</protein>
<evidence type="ECO:0000259" key="2">
    <source>
        <dbReference type="Pfam" id="PF22820"/>
    </source>
</evidence>
<gene>
    <name evidence="4" type="ORF">JK634_11320</name>
</gene>
<feature type="domain" description="TcaA 4th" evidence="2">
    <location>
        <begin position="213"/>
        <end position="269"/>
    </location>
</feature>
<comment type="caution">
    <text evidence="4">The sequence shown here is derived from an EMBL/GenBank/DDBJ whole genome shotgun (WGS) entry which is preliminary data.</text>
</comment>